<evidence type="ECO:0000313" key="7">
    <source>
        <dbReference type="Proteomes" id="UP000231358"/>
    </source>
</evidence>
<dbReference type="InterPro" id="IPR050087">
    <property type="entry name" value="AON_synthase_class-II"/>
</dbReference>
<evidence type="ECO:0000259" key="5">
    <source>
        <dbReference type="Pfam" id="PF00155"/>
    </source>
</evidence>
<dbReference type="GO" id="GO:0009102">
    <property type="term" value="P:biotin biosynthetic process"/>
    <property type="evidence" value="ECO:0007669"/>
    <property type="project" value="TreeGrafter"/>
</dbReference>
<dbReference type="InterPro" id="IPR015421">
    <property type="entry name" value="PyrdxlP-dep_Trfase_major"/>
</dbReference>
<dbReference type="GO" id="GO:0016740">
    <property type="term" value="F:transferase activity"/>
    <property type="evidence" value="ECO:0007669"/>
    <property type="project" value="UniProtKB-KW"/>
</dbReference>
<evidence type="ECO:0000256" key="2">
    <source>
        <dbReference type="ARBA" id="ARBA00010008"/>
    </source>
</evidence>
<dbReference type="Pfam" id="PF00155">
    <property type="entry name" value="Aminotran_1_2"/>
    <property type="match status" value="1"/>
</dbReference>
<evidence type="ECO:0000256" key="1">
    <source>
        <dbReference type="ARBA" id="ARBA00001933"/>
    </source>
</evidence>
<dbReference type="Gene3D" id="3.40.640.10">
    <property type="entry name" value="Type I PLP-dependent aspartate aminotransferase-like (Major domain)"/>
    <property type="match status" value="1"/>
</dbReference>
<sequence>MAHSFHPKTISFPLEIHHIREASKPTMALPSAYRENLEAALDPNRQKGQVFKLTAPADELGCIDFGSNNTLSLGGSAATREEFLRELARNPNFAIGTGGSRLLGGTTRYIDELERDLAHFYNADEGLILPSGYEGNVAIHATLPQTGDAIIHDAKIHASTRDGMRSSKAHIIRPFAHNDPQSLYDVLEEVKLLEPAIADGLNTVFVTIESIYSMDGDVAPVAEIVNEAKRALPKGNLVMILDEAHSHGIVGPSGAGLACQLGLEHEFAVRLHTFGKAIGGGGGIILCDGLVKRYLVSHARNFMFTTAPAFTFFATIKAAVTVMSSEEGDWVSVAPFRQRSKFSLSNTDGGYQRRKQLQDRIYHFYDLLFHHPNWEHVRRSGILNIPTTDHFLKGSSFLVPIIPIITQPGYSHRLEKWLLDRGMYTHGVRYPVVPMAKERVRVMMHVENTPEQIEALVKSIMEWADQYAPTLSPTTFKLRL</sequence>
<dbReference type="SUPFAM" id="SSF53383">
    <property type="entry name" value="PLP-dependent transferases"/>
    <property type="match status" value="1"/>
</dbReference>
<comment type="cofactor">
    <cofactor evidence="1">
        <name>pyridoxal 5'-phosphate</name>
        <dbReference type="ChEBI" id="CHEBI:597326"/>
    </cofactor>
</comment>
<gene>
    <name evidence="6" type="ORF">AARAC_005323</name>
</gene>
<comment type="caution">
    <text evidence="6">The sequence shown here is derived from an EMBL/GenBank/DDBJ whole genome shotgun (WGS) entry which is preliminary data.</text>
</comment>
<dbReference type="InterPro" id="IPR004839">
    <property type="entry name" value="Aminotransferase_I/II_large"/>
</dbReference>
<feature type="domain" description="Aminotransferase class I/classII large" evidence="5">
    <location>
        <begin position="62"/>
        <end position="460"/>
    </location>
</feature>
<name>A0A2G7FM32_9EURO</name>
<keyword evidence="3" id="KW-0808">Transferase</keyword>
<comment type="similarity">
    <text evidence="2">Belongs to the class-II pyridoxal-phosphate-dependent aminotransferase family. BioF subfamily.</text>
</comment>
<dbReference type="Proteomes" id="UP000231358">
    <property type="component" value="Unassembled WGS sequence"/>
</dbReference>
<dbReference type="Gene3D" id="3.90.1150.10">
    <property type="entry name" value="Aspartate Aminotransferase, domain 1"/>
    <property type="match status" value="1"/>
</dbReference>
<keyword evidence="4" id="KW-0663">Pyridoxal phosphate</keyword>
<evidence type="ECO:0000313" key="6">
    <source>
        <dbReference type="EMBL" id="PIG81654.1"/>
    </source>
</evidence>
<dbReference type="AlphaFoldDB" id="A0A2G7FM32"/>
<evidence type="ECO:0000256" key="4">
    <source>
        <dbReference type="ARBA" id="ARBA00022898"/>
    </source>
</evidence>
<protein>
    <recommendedName>
        <fullName evidence="5">Aminotransferase class I/classII large domain-containing protein</fullName>
    </recommendedName>
</protein>
<dbReference type="GO" id="GO:0030170">
    <property type="term" value="F:pyridoxal phosphate binding"/>
    <property type="evidence" value="ECO:0007669"/>
    <property type="project" value="InterPro"/>
</dbReference>
<reference evidence="6 7" key="1">
    <citation type="submission" date="2017-05" db="EMBL/GenBank/DDBJ databases">
        <title>Genome sequence for an aflatoxigenic pathogen of Argentinian peanut, Aspergillus arachidicola.</title>
        <authorList>
            <person name="Moore G."/>
            <person name="Beltz S.B."/>
            <person name="Mack B.M."/>
        </authorList>
    </citation>
    <scope>NUCLEOTIDE SEQUENCE [LARGE SCALE GENOMIC DNA]</scope>
    <source>
        <strain evidence="6 7">CBS 117610</strain>
    </source>
</reference>
<dbReference type="InterPro" id="IPR015422">
    <property type="entry name" value="PyrdxlP-dep_Trfase_small"/>
</dbReference>
<accession>A0A2G7FM32</accession>
<proteinExistence type="inferred from homology"/>
<organism evidence="6 7">
    <name type="scientific">Aspergillus arachidicola</name>
    <dbReference type="NCBI Taxonomy" id="656916"/>
    <lineage>
        <taxon>Eukaryota</taxon>
        <taxon>Fungi</taxon>
        <taxon>Dikarya</taxon>
        <taxon>Ascomycota</taxon>
        <taxon>Pezizomycotina</taxon>
        <taxon>Eurotiomycetes</taxon>
        <taxon>Eurotiomycetidae</taxon>
        <taxon>Eurotiales</taxon>
        <taxon>Aspergillaceae</taxon>
        <taxon>Aspergillus</taxon>
        <taxon>Aspergillus subgen. Circumdati</taxon>
    </lineage>
</organism>
<evidence type="ECO:0000256" key="3">
    <source>
        <dbReference type="ARBA" id="ARBA00022679"/>
    </source>
</evidence>
<dbReference type="STRING" id="656916.A0A2G7FM32"/>
<keyword evidence="7" id="KW-1185">Reference proteome</keyword>
<dbReference type="InterPro" id="IPR015424">
    <property type="entry name" value="PyrdxlP-dep_Trfase"/>
</dbReference>
<dbReference type="EMBL" id="NEXV01000548">
    <property type="protein sequence ID" value="PIG81654.1"/>
    <property type="molecule type" value="Genomic_DNA"/>
</dbReference>
<dbReference type="PANTHER" id="PTHR13693:SF77">
    <property type="entry name" value="8-AMINO-7-OXONONANOATE SYNTHASE"/>
    <property type="match status" value="1"/>
</dbReference>
<dbReference type="PANTHER" id="PTHR13693">
    <property type="entry name" value="CLASS II AMINOTRANSFERASE/8-AMINO-7-OXONONANOATE SYNTHASE"/>
    <property type="match status" value="1"/>
</dbReference>